<dbReference type="Gene3D" id="3.40.50.1820">
    <property type="entry name" value="alpha/beta hydrolase"/>
    <property type="match status" value="1"/>
</dbReference>
<sequence length="289" mass="30536">MRHLPDLEMLDDWIATTEAAVPGLRPQCAKHIVWPTDARVQADVAVVYVHGFSASPKEIAPVPERLAAALGAPLFAARLTGHGIDGEAMARATCADWEADVSEALAIGAKLGKRIIVIGCSTGCTLLTIAMGQGADVAGAVFVSPNFKMSSKVVQAMLMAPGVRAWGSYLVGQTRSFPPISDAHAAHWTNSYPTAALWPMADAMRKVYALDLGRIKVPAFFATCRTDRVVSPTATQKVAAVWGGPVTHLDVVMGRGDDSNGHVIAGDIMCPGQTDRVANAAIDWARSIL</sequence>
<proteinExistence type="predicted"/>
<dbReference type="EMBL" id="FXZK01000010">
    <property type="protein sequence ID" value="SMY09483.1"/>
    <property type="molecule type" value="Genomic_DNA"/>
</dbReference>
<accession>A0A238LIV7</accession>
<reference evidence="2 3" key="1">
    <citation type="submission" date="2017-05" db="EMBL/GenBank/DDBJ databases">
        <authorList>
            <person name="Song R."/>
            <person name="Chenine A.L."/>
            <person name="Ruprecht R.M."/>
        </authorList>
    </citation>
    <scope>NUCLEOTIDE SEQUENCE [LARGE SCALE GENOMIC DNA]</scope>
    <source>
        <strain evidence="2 3">CECT 8899</strain>
    </source>
</reference>
<gene>
    <name evidence="2" type="ORF">LOM8899_03650</name>
</gene>
<organism evidence="2 3">
    <name type="scientific">Flavimaricola marinus</name>
    <dbReference type="NCBI Taxonomy" id="1819565"/>
    <lineage>
        <taxon>Bacteria</taxon>
        <taxon>Pseudomonadati</taxon>
        <taxon>Pseudomonadota</taxon>
        <taxon>Alphaproteobacteria</taxon>
        <taxon>Rhodobacterales</taxon>
        <taxon>Paracoccaceae</taxon>
        <taxon>Flavimaricola</taxon>
    </lineage>
</organism>
<keyword evidence="3" id="KW-1185">Reference proteome</keyword>
<evidence type="ECO:0000313" key="3">
    <source>
        <dbReference type="Proteomes" id="UP000201613"/>
    </source>
</evidence>
<feature type="domain" description="Serine aminopeptidase S33" evidence="1">
    <location>
        <begin position="42"/>
        <end position="242"/>
    </location>
</feature>
<dbReference type="RefSeq" id="WP_133065066.1">
    <property type="nucleotide sequence ID" value="NZ_FXZK01000010.1"/>
</dbReference>
<dbReference type="GO" id="GO:0047372">
    <property type="term" value="F:monoacylglycerol lipase activity"/>
    <property type="evidence" value="ECO:0007669"/>
    <property type="project" value="UniProtKB-EC"/>
</dbReference>
<name>A0A238LIV7_9RHOB</name>
<dbReference type="Proteomes" id="UP000201613">
    <property type="component" value="Unassembled WGS sequence"/>
</dbReference>
<dbReference type="InterPro" id="IPR029058">
    <property type="entry name" value="AB_hydrolase_fold"/>
</dbReference>
<protein>
    <submittedName>
        <fullName evidence="2">Thermostable monoacylglycerol lipase</fullName>
        <ecNumber evidence="2">3.1.1.23</ecNumber>
    </submittedName>
</protein>
<dbReference type="AlphaFoldDB" id="A0A238LIV7"/>
<dbReference type="OrthoDB" id="5416147at2"/>
<dbReference type="EC" id="3.1.1.23" evidence="2"/>
<dbReference type="SUPFAM" id="SSF53474">
    <property type="entry name" value="alpha/beta-Hydrolases"/>
    <property type="match status" value="1"/>
</dbReference>
<dbReference type="InterPro" id="IPR022742">
    <property type="entry name" value="Hydrolase_4"/>
</dbReference>
<evidence type="ECO:0000313" key="2">
    <source>
        <dbReference type="EMBL" id="SMY09483.1"/>
    </source>
</evidence>
<keyword evidence="2" id="KW-0378">Hydrolase</keyword>
<evidence type="ECO:0000259" key="1">
    <source>
        <dbReference type="Pfam" id="PF12146"/>
    </source>
</evidence>
<dbReference type="Pfam" id="PF12146">
    <property type="entry name" value="Hydrolase_4"/>
    <property type="match status" value="1"/>
</dbReference>